<dbReference type="InterPro" id="IPR011009">
    <property type="entry name" value="Kinase-like_dom_sf"/>
</dbReference>
<dbReference type="WBParaSite" id="BXY_1343600.1">
    <property type="protein sequence ID" value="BXY_1343600.1"/>
    <property type="gene ID" value="BXY_1343600"/>
</dbReference>
<dbReference type="AlphaFoldDB" id="A0A1I7SK56"/>
<proteinExistence type="predicted"/>
<accession>A0A1I7SK56</accession>
<protein>
    <submittedName>
        <fullName evidence="2">Protein kinase domain-containing protein</fullName>
    </submittedName>
</protein>
<organism evidence="1 2">
    <name type="scientific">Bursaphelenchus xylophilus</name>
    <name type="common">Pinewood nematode worm</name>
    <name type="synonym">Aphelenchoides xylophilus</name>
    <dbReference type="NCBI Taxonomy" id="6326"/>
    <lineage>
        <taxon>Eukaryota</taxon>
        <taxon>Metazoa</taxon>
        <taxon>Ecdysozoa</taxon>
        <taxon>Nematoda</taxon>
        <taxon>Chromadorea</taxon>
        <taxon>Rhabditida</taxon>
        <taxon>Tylenchina</taxon>
        <taxon>Tylenchomorpha</taxon>
        <taxon>Aphelenchoidea</taxon>
        <taxon>Aphelenchoididae</taxon>
        <taxon>Bursaphelenchus</taxon>
    </lineage>
</organism>
<reference evidence="2" key="1">
    <citation type="submission" date="2016-11" db="UniProtKB">
        <authorList>
            <consortium name="WormBaseParasite"/>
        </authorList>
    </citation>
    <scope>IDENTIFICATION</scope>
</reference>
<name>A0A1I7SK56_BURXY</name>
<dbReference type="Proteomes" id="UP000095284">
    <property type="component" value="Unplaced"/>
</dbReference>
<evidence type="ECO:0000313" key="2">
    <source>
        <dbReference type="WBParaSite" id="BXY_1343600.1"/>
    </source>
</evidence>
<dbReference type="Gene3D" id="1.10.510.10">
    <property type="entry name" value="Transferase(Phosphotransferase) domain 1"/>
    <property type="match status" value="1"/>
</dbReference>
<dbReference type="SUPFAM" id="SSF56112">
    <property type="entry name" value="Protein kinase-like (PK-like)"/>
    <property type="match status" value="1"/>
</dbReference>
<sequence>MSQCAMPSQSPQMQIMAFLAIDWGHYPNLYFYVAPFLKRSLQDVLEDLPCSHYGQKLNLCYQMLQGILELQRLGYAHGDIKPANYMQWEVDTNK</sequence>
<evidence type="ECO:0000313" key="1">
    <source>
        <dbReference type="Proteomes" id="UP000095284"/>
    </source>
</evidence>